<dbReference type="RefSeq" id="WP_208649702.1">
    <property type="nucleotide sequence ID" value="NZ_CP036528.1"/>
</dbReference>
<name>A0A4V1A349_9BACL</name>
<accession>A0A4V1A349</accession>
<keyword evidence="2" id="KW-1185">Reference proteome</keyword>
<gene>
    <name evidence="1" type="ORF">DKZ56_09130</name>
</gene>
<protein>
    <submittedName>
        <fullName evidence="1">Uncharacterized protein</fullName>
    </submittedName>
</protein>
<organism evidence="1 2">
    <name type="scientific">Ureibacillus thermophilus</name>
    <dbReference type="NCBI Taxonomy" id="367743"/>
    <lineage>
        <taxon>Bacteria</taxon>
        <taxon>Bacillati</taxon>
        <taxon>Bacillota</taxon>
        <taxon>Bacilli</taxon>
        <taxon>Bacillales</taxon>
        <taxon>Caryophanaceae</taxon>
        <taxon>Ureibacillus</taxon>
    </lineage>
</organism>
<reference evidence="1 2" key="1">
    <citation type="submission" date="2019-02" db="EMBL/GenBank/DDBJ databases">
        <title>Ureibacillus thermophilus.</title>
        <authorList>
            <person name="Sunny J.S."/>
            <person name="Natarajan A."/>
            <person name="Saleena L.M."/>
        </authorList>
    </citation>
    <scope>NUCLEOTIDE SEQUENCE [LARGE SCALE GENOMIC DNA]</scope>
    <source>
        <strain evidence="1 2">LM102</strain>
    </source>
</reference>
<dbReference type="KEGG" id="uth:DKZ56_09130"/>
<dbReference type="AlphaFoldDB" id="A0A4V1A349"/>
<evidence type="ECO:0000313" key="2">
    <source>
        <dbReference type="Proteomes" id="UP000291151"/>
    </source>
</evidence>
<evidence type="ECO:0000313" key="1">
    <source>
        <dbReference type="EMBL" id="QBK26010.1"/>
    </source>
</evidence>
<sequence>MLEVEFSNATISNDSKSMNLKMDSLIFCTYNEQEKTKQKIFHFQISLTANNNDMCFDLNFSLLRNIPSSPNKPKIIGGGWIYRQLRIVNLTIFGAS</sequence>
<dbReference type="EMBL" id="CP036528">
    <property type="protein sequence ID" value="QBK26010.1"/>
    <property type="molecule type" value="Genomic_DNA"/>
</dbReference>
<proteinExistence type="predicted"/>
<dbReference type="Proteomes" id="UP000291151">
    <property type="component" value="Chromosome"/>
</dbReference>